<dbReference type="EMBL" id="REGN01009194">
    <property type="protein sequence ID" value="RNA01703.1"/>
    <property type="molecule type" value="Genomic_DNA"/>
</dbReference>
<protein>
    <submittedName>
        <fullName evidence="2">Uncharacterized protein</fullName>
    </submittedName>
</protein>
<evidence type="ECO:0000313" key="3">
    <source>
        <dbReference type="Proteomes" id="UP000276133"/>
    </source>
</evidence>
<organism evidence="2 3">
    <name type="scientific">Brachionus plicatilis</name>
    <name type="common">Marine rotifer</name>
    <name type="synonym">Brachionus muelleri</name>
    <dbReference type="NCBI Taxonomy" id="10195"/>
    <lineage>
        <taxon>Eukaryota</taxon>
        <taxon>Metazoa</taxon>
        <taxon>Spiralia</taxon>
        <taxon>Gnathifera</taxon>
        <taxon>Rotifera</taxon>
        <taxon>Eurotatoria</taxon>
        <taxon>Monogononta</taxon>
        <taxon>Pseudotrocha</taxon>
        <taxon>Ploima</taxon>
        <taxon>Brachionidae</taxon>
        <taxon>Brachionus</taxon>
    </lineage>
</organism>
<reference evidence="2 3" key="1">
    <citation type="journal article" date="2018" name="Sci. Rep.">
        <title>Genomic signatures of local adaptation to the degree of environmental predictability in rotifers.</title>
        <authorList>
            <person name="Franch-Gras L."/>
            <person name="Hahn C."/>
            <person name="Garcia-Roger E.M."/>
            <person name="Carmona M.J."/>
            <person name="Serra M."/>
            <person name="Gomez A."/>
        </authorList>
    </citation>
    <scope>NUCLEOTIDE SEQUENCE [LARGE SCALE GENOMIC DNA]</scope>
    <source>
        <strain evidence="2">HYR1</strain>
    </source>
</reference>
<keyword evidence="3" id="KW-1185">Reference proteome</keyword>
<evidence type="ECO:0000313" key="2">
    <source>
        <dbReference type="EMBL" id="RNA01703.1"/>
    </source>
</evidence>
<sequence>MKVCWSKNFKYHSNIVNLNTHHLFNFGFLITGIYISRVGNKKLNENLYSATPRGFYFKKLRKFKFSKKSSKILNFRLFFGRFTFYVSIFFILITDDENQTNF</sequence>
<keyword evidence="1" id="KW-0472">Membrane</keyword>
<comment type="caution">
    <text evidence="2">The sequence shown here is derived from an EMBL/GenBank/DDBJ whole genome shotgun (WGS) entry which is preliminary data.</text>
</comment>
<keyword evidence="1" id="KW-1133">Transmembrane helix</keyword>
<feature type="transmembrane region" description="Helical" evidence="1">
    <location>
        <begin position="73"/>
        <end position="93"/>
    </location>
</feature>
<proteinExistence type="predicted"/>
<dbReference type="AlphaFoldDB" id="A0A3M7PRN7"/>
<evidence type="ECO:0000256" key="1">
    <source>
        <dbReference type="SAM" id="Phobius"/>
    </source>
</evidence>
<keyword evidence="1" id="KW-0812">Transmembrane</keyword>
<name>A0A3M7PRN7_BRAPC</name>
<gene>
    <name evidence="2" type="ORF">BpHYR1_007718</name>
</gene>
<dbReference type="Proteomes" id="UP000276133">
    <property type="component" value="Unassembled WGS sequence"/>
</dbReference>
<accession>A0A3M7PRN7</accession>